<reference evidence="1 2" key="1">
    <citation type="journal article" date="2021" name="Elife">
        <title>Chloroplast acquisition without the gene transfer in kleptoplastic sea slugs, Plakobranchus ocellatus.</title>
        <authorList>
            <person name="Maeda T."/>
            <person name="Takahashi S."/>
            <person name="Yoshida T."/>
            <person name="Shimamura S."/>
            <person name="Takaki Y."/>
            <person name="Nagai Y."/>
            <person name="Toyoda A."/>
            <person name="Suzuki Y."/>
            <person name="Arimoto A."/>
            <person name="Ishii H."/>
            <person name="Satoh N."/>
            <person name="Nishiyama T."/>
            <person name="Hasebe M."/>
            <person name="Maruyama T."/>
            <person name="Minagawa J."/>
            <person name="Obokata J."/>
            <person name="Shigenobu S."/>
        </authorList>
    </citation>
    <scope>NUCLEOTIDE SEQUENCE [LARGE SCALE GENOMIC DNA]</scope>
</reference>
<dbReference type="AlphaFoldDB" id="A0AAV4D1J7"/>
<proteinExistence type="predicted"/>
<name>A0AAV4D1J7_9GAST</name>
<evidence type="ECO:0000313" key="2">
    <source>
        <dbReference type="Proteomes" id="UP000735302"/>
    </source>
</evidence>
<dbReference type="EMBL" id="BLXT01007308">
    <property type="protein sequence ID" value="GFO38022.1"/>
    <property type="molecule type" value="Genomic_DNA"/>
</dbReference>
<organism evidence="1 2">
    <name type="scientific">Plakobranchus ocellatus</name>
    <dbReference type="NCBI Taxonomy" id="259542"/>
    <lineage>
        <taxon>Eukaryota</taxon>
        <taxon>Metazoa</taxon>
        <taxon>Spiralia</taxon>
        <taxon>Lophotrochozoa</taxon>
        <taxon>Mollusca</taxon>
        <taxon>Gastropoda</taxon>
        <taxon>Heterobranchia</taxon>
        <taxon>Euthyneura</taxon>
        <taxon>Panpulmonata</taxon>
        <taxon>Sacoglossa</taxon>
        <taxon>Placobranchoidea</taxon>
        <taxon>Plakobranchidae</taxon>
        <taxon>Plakobranchus</taxon>
    </lineage>
</organism>
<evidence type="ECO:0000313" key="1">
    <source>
        <dbReference type="EMBL" id="GFO38022.1"/>
    </source>
</evidence>
<protein>
    <submittedName>
        <fullName evidence="1">Uncharacterized protein</fullName>
    </submittedName>
</protein>
<gene>
    <name evidence="1" type="ORF">PoB_006452700</name>
</gene>
<comment type="caution">
    <text evidence="1">The sequence shown here is derived from an EMBL/GenBank/DDBJ whole genome shotgun (WGS) entry which is preliminary data.</text>
</comment>
<dbReference type="Proteomes" id="UP000735302">
    <property type="component" value="Unassembled WGS sequence"/>
</dbReference>
<accession>A0AAV4D1J7</accession>
<keyword evidence="2" id="KW-1185">Reference proteome</keyword>
<sequence>MVIRASIELHANANFSSSKAIHAIVKSKKYLPALRYLPCASLGKINHSPEECLYKEDESNTFKGKATYKESIDLLFFKCLV</sequence>